<dbReference type="Pfam" id="PF01738">
    <property type="entry name" value="DLH"/>
    <property type="match status" value="1"/>
</dbReference>
<dbReference type="Proteomes" id="UP000561011">
    <property type="component" value="Unassembled WGS sequence"/>
</dbReference>
<evidence type="ECO:0000313" key="3">
    <source>
        <dbReference type="Proteomes" id="UP000561011"/>
    </source>
</evidence>
<dbReference type="SUPFAM" id="SSF53474">
    <property type="entry name" value="alpha/beta-Hydrolases"/>
    <property type="match status" value="1"/>
</dbReference>
<dbReference type="PANTHER" id="PTHR46623:SF6">
    <property type="entry name" value="ALPHA_BETA-HYDROLASES SUPERFAMILY PROTEIN"/>
    <property type="match status" value="1"/>
</dbReference>
<sequence>MADVLLFHHALGLTPGVQTFAELLRAAGHDVRTPDLFEGRLFDDIDAGVAHASEIGFGTIMRRGAEAAEGTPPGAVYIGFSLGVVPAQRLAQTTPGAGGAVLVSACLPVSEFGEEWPAGVPVRVVATEADPFFVDEGDIDAARQLVDASPDAELVLLPGSAHLFADPGHESYDAEAAGVLTDHVLALLAQVDAAAGRG</sequence>
<comment type="caution">
    <text evidence="2">The sequence shown here is derived from an EMBL/GenBank/DDBJ whole genome shotgun (WGS) entry which is preliminary data.</text>
</comment>
<evidence type="ECO:0000313" key="2">
    <source>
        <dbReference type="EMBL" id="NYS94952.1"/>
    </source>
</evidence>
<dbReference type="RefSeq" id="WP_179914201.1">
    <property type="nucleotide sequence ID" value="NZ_JACBYE010000049.1"/>
</dbReference>
<evidence type="ECO:0000259" key="1">
    <source>
        <dbReference type="Pfam" id="PF01738"/>
    </source>
</evidence>
<proteinExistence type="predicted"/>
<reference evidence="2 3" key="1">
    <citation type="submission" date="2020-07" db="EMBL/GenBank/DDBJ databases">
        <title>MOT database genomes.</title>
        <authorList>
            <person name="Joseph S."/>
            <person name="Aduse-Opoku J."/>
            <person name="Hashim A."/>
            <person name="Wade W."/>
            <person name="Curtis M."/>
        </authorList>
    </citation>
    <scope>NUCLEOTIDE SEQUENCE [LARGE SCALE GENOMIC DNA]</scope>
    <source>
        <strain evidence="2 3">DSM 100099</strain>
    </source>
</reference>
<gene>
    <name evidence="2" type="ORF">HZZ10_15655</name>
</gene>
<protein>
    <submittedName>
        <fullName evidence="2">Dienelactone hydrolase family protein</fullName>
    </submittedName>
</protein>
<dbReference type="Gene3D" id="3.40.50.1820">
    <property type="entry name" value="alpha/beta hydrolase"/>
    <property type="match status" value="1"/>
</dbReference>
<keyword evidence="2" id="KW-0378">Hydrolase</keyword>
<dbReference type="InterPro" id="IPR029058">
    <property type="entry name" value="AB_hydrolase_fold"/>
</dbReference>
<dbReference type="AlphaFoldDB" id="A0A853EZE1"/>
<dbReference type="InterPro" id="IPR051049">
    <property type="entry name" value="Dienelactone_hydrolase-like"/>
</dbReference>
<dbReference type="InterPro" id="IPR002925">
    <property type="entry name" value="Dienelactn_hydro"/>
</dbReference>
<accession>A0A853EZE1</accession>
<feature type="domain" description="Dienelactone hydrolase" evidence="1">
    <location>
        <begin position="73"/>
        <end position="190"/>
    </location>
</feature>
<keyword evidence="3" id="KW-1185">Reference proteome</keyword>
<organism evidence="2 3">
    <name type="scientific">Sanguibacter inulinus</name>
    <dbReference type="NCBI Taxonomy" id="60922"/>
    <lineage>
        <taxon>Bacteria</taxon>
        <taxon>Bacillati</taxon>
        <taxon>Actinomycetota</taxon>
        <taxon>Actinomycetes</taxon>
        <taxon>Micrococcales</taxon>
        <taxon>Sanguibacteraceae</taxon>
        <taxon>Sanguibacter</taxon>
    </lineage>
</organism>
<dbReference type="EMBL" id="JACBYE010000049">
    <property type="protein sequence ID" value="NYS94952.1"/>
    <property type="molecule type" value="Genomic_DNA"/>
</dbReference>
<dbReference type="PANTHER" id="PTHR46623">
    <property type="entry name" value="CARBOXYMETHYLENEBUTENOLIDASE-RELATED"/>
    <property type="match status" value="1"/>
</dbReference>
<dbReference type="GO" id="GO:0016787">
    <property type="term" value="F:hydrolase activity"/>
    <property type="evidence" value="ECO:0007669"/>
    <property type="project" value="UniProtKB-KW"/>
</dbReference>
<name>A0A853EZE1_9MICO</name>